<dbReference type="EMBL" id="JWJD01000002">
    <property type="protein sequence ID" value="KIH76942.1"/>
    <property type="molecule type" value="Genomic_DNA"/>
</dbReference>
<evidence type="ECO:0000256" key="3">
    <source>
        <dbReference type="ARBA" id="ARBA00023004"/>
    </source>
</evidence>
<evidence type="ECO:0000256" key="4">
    <source>
        <dbReference type="ARBA" id="ARBA00023014"/>
    </source>
</evidence>
<dbReference type="Gene3D" id="3.30.70.20">
    <property type="match status" value="1"/>
</dbReference>
<dbReference type="GO" id="GO:0046872">
    <property type="term" value="F:metal ion binding"/>
    <property type="evidence" value="ECO:0007669"/>
    <property type="project" value="UniProtKB-KW"/>
</dbReference>
<dbReference type="Pfam" id="PF13187">
    <property type="entry name" value="Fer4_9"/>
    <property type="match status" value="1"/>
</dbReference>
<dbReference type="InterPro" id="IPR017900">
    <property type="entry name" value="4Fe4S_Fe_S_CS"/>
</dbReference>
<dbReference type="InterPro" id="IPR017896">
    <property type="entry name" value="4Fe4S_Fe-S-bd"/>
</dbReference>
<protein>
    <submittedName>
        <fullName evidence="6">Tungsten formylmethanofuran dehydrogenase</fullName>
    </submittedName>
</protein>
<keyword evidence="4" id="KW-0411">Iron-sulfur</keyword>
<name>A0A0C2HW11_9BACT</name>
<comment type="caution">
    <text evidence="6">The sequence shown here is derived from an EMBL/GenBank/DDBJ whole genome shotgun (WGS) entry which is preliminary data.</text>
</comment>
<evidence type="ECO:0000313" key="7">
    <source>
        <dbReference type="Proteomes" id="UP000035068"/>
    </source>
</evidence>
<keyword evidence="7" id="KW-1185">Reference proteome</keyword>
<dbReference type="InterPro" id="IPR050572">
    <property type="entry name" value="Fe-S_Ferredoxin"/>
</dbReference>
<keyword evidence="2" id="KW-0479">Metal-binding</keyword>
<evidence type="ECO:0000256" key="1">
    <source>
        <dbReference type="ARBA" id="ARBA00022485"/>
    </source>
</evidence>
<evidence type="ECO:0000259" key="5">
    <source>
        <dbReference type="PROSITE" id="PS51379"/>
    </source>
</evidence>
<evidence type="ECO:0000256" key="2">
    <source>
        <dbReference type="ARBA" id="ARBA00022723"/>
    </source>
</evidence>
<evidence type="ECO:0000313" key="6">
    <source>
        <dbReference type="EMBL" id="KIH76942.1"/>
    </source>
</evidence>
<dbReference type="GO" id="GO:0051539">
    <property type="term" value="F:4 iron, 4 sulfur cluster binding"/>
    <property type="evidence" value="ECO:0007669"/>
    <property type="project" value="UniProtKB-KW"/>
</dbReference>
<keyword evidence="3" id="KW-0408">Iron</keyword>
<keyword evidence="1" id="KW-0004">4Fe-4S</keyword>
<feature type="domain" description="4Fe-4S ferredoxin-type" evidence="5">
    <location>
        <begin position="36"/>
        <end position="65"/>
    </location>
</feature>
<sequence length="66" mass="7401">MSSAKGTLEIIERYCKGCSICVEFCPTQVLEMDLFVVKDVRPEACIACMQCELRCPDFAIKVHKVA</sequence>
<dbReference type="PROSITE" id="PS51379">
    <property type="entry name" value="4FE4S_FER_2"/>
    <property type="match status" value="2"/>
</dbReference>
<dbReference type="PANTHER" id="PTHR43687:SF4">
    <property type="entry name" value="BLR5484 PROTEIN"/>
    <property type="match status" value="1"/>
</dbReference>
<dbReference type="PANTHER" id="PTHR43687">
    <property type="entry name" value="ADENYLYLSULFATE REDUCTASE, BETA SUBUNIT"/>
    <property type="match status" value="1"/>
</dbReference>
<dbReference type="SUPFAM" id="SSF54862">
    <property type="entry name" value="4Fe-4S ferredoxins"/>
    <property type="match status" value="1"/>
</dbReference>
<organism evidence="6 7">
    <name type="scientific">Geoalkalibacter ferrihydriticus DSM 17813</name>
    <dbReference type="NCBI Taxonomy" id="1121915"/>
    <lineage>
        <taxon>Bacteria</taxon>
        <taxon>Pseudomonadati</taxon>
        <taxon>Thermodesulfobacteriota</taxon>
        <taxon>Desulfuromonadia</taxon>
        <taxon>Desulfuromonadales</taxon>
        <taxon>Geoalkalibacteraceae</taxon>
        <taxon>Geoalkalibacter</taxon>
    </lineage>
</organism>
<feature type="domain" description="4Fe-4S ferredoxin-type" evidence="5">
    <location>
        <begin position="6"/>
        <end position="35"/>
    </location>
</feature>
<dbReference type="Proteomes" id="UP000035068">
    <property type="component" value="Unassembled WGS sequence"/>
</dbReference>
<accession>A0A0C2HW11</accession>
<proteinExistence type="predicted"/>
<dbReference type="PROSITE" id="PS00198">
    <property type="entry name" value="4FE4S_FER_1"/>
    <property type="match status" value="2"/>
</dbReference>
<dbReference type="RefSeq" id="WP_040098073.1">
    <property type="nucleotide sequence ID" value="NZ_JWJD01000002.1"/>
</dbReference>
<gene>
    <name evidence="6" type="ORF">GFER_07600</name>
</gene>
<reference evidence="6 7" key="1">
    <citation type="submission" date="2014-12" db="EMBL/GenBank/DDBJ databases">
        <title>Genomes of Geoalkalibacter ferrihydriticus and Geoalkalibacter subterraneus, two haloalkaliphilic metal-reducing members of the Geobacteraceae.</title>
        <authorList>
            <person name="Badalamenti J.P."/>
            <person name="Torres C.I."/>
            <person name="Krajmalnik-Brown R."/>
            <person name="Bond D.R."/>
        </authorList>
    </citation>
    <scope>NUCLEOTIDE SEQUENCE [LARGE SCALE GENOMIC DNA]</scope>
    <source>
        <strain evidence="6 7">DSM 17813</strain>
    </source>
</reference>
<dbReference type="AlphaFoldDB" id="A0A0C2HW11"/>